<name>K3ZYV2_SETIT</name>
<dbReference type="InParanoid" id="K3ZYV2"/>
<dbReference type="Gramene" id="KQL22555">
    <property type="protein sequence ID" value="KQL22555"/>
    <property type="gene ID" value="SETIT_031784mg"/>
</dbReference>
<dbReference type="AlphaFoldDB" id="K3ZYV2"/>
<keyword evidence="2" id="KW-1185">Reference proteome</keyword>
<dbReference type="Proteomes" id="UP000004995">
    <property type="component" value="Unassembled WGS sequence"/>
</dbReference>
<accession>K3ZYV2</accession>
<dbReference type="EMBL" id="AGNK02000691">
    <property type="status" value="NOT_ANNOTATED_CDS"/>
    <property type="molecule type" value="Genomic_DNA"/>
</dbReference>
<evidence type="ECO:0000313" key="2">
    <source>
        <dbReference type="Proteomes" id="UP000004995"/>
    </source>
</evidence>
<protein>
    <submittedName>
        <fullName evidence="1">Uncharacterized protein</fullName>
    </submittedName>
</protein>
<evidence type="ECO:0000313" key="1">
    <source>
        <dbReference type="EnsemblPlants" id="KQL22555"/>
    </source>
</evidence>
<dbReference type="HOGENOM" id="CLU_2871866_0_0_1"/>
<reference evidence="2" key="1">
    <citation type="journal article" date="2012" name="Nat. Biotechnol.">
        <title>Reference genome sequence of the model plant Setaria.</title>
        <authorList>
            <person name="Bennetzen J.L."/>
            <person name="Schmutz J."/>
            <person name="Wang H."/>
            <person name="Percifield R."/>
            <person name="Hawkins J."/>
            <person name="Pontaroli A.C."/>
            <person name="Estep M."/>
            <person name="Feng L."/>
            <person name="Vaughn J.N."/>
            <person name="Grimwood J."/>
            <person name="Jenkins J."/>
            <person name="Barry K."/>
            <person name="Lindquist E."/>
            <person name="Hellsten U."/>
            <person name="Deshpande S."/>
            <person name="Wang X."/>
            <person name="Wu X."/>
            <person name="Mitros T."/>
            <person name="Triplett J."/>
            <person name="Yang X."/>
            <person name="Ye C.Y."/>
            <person name="Mauro-Herrera M."/>
            <person name="Wang L."/>
            <person name="Li P."/>
            <person name="Sharma M."/>
            <person name="Sharma R."/>
            <person name="Ronald P.C."/>
            <person name="Panaud O."/>
            <person name="Kellogg E.A."/>
            <person name="Brutnell T.P."/>
            <person name="Doust A.N."/>
            <person name="Tuskan G.A."/>
            <person name="Rokhsar D."/>
            <person name="Devos K.M."/>
        </authorList>
    </citation>
    <scope>NUCLEOTIDE SEQUENCE [LARGE SCALE GENOMIC DNA]</scope>
    <source>
        <strain evidence="2">cv. Yugu1</strain>
    </source>
</reference>
<dbReference type="EnsemblPlants" id="KQL22555">
    <property type="protein sequence ID" value="KQL22555"/>
    <property type="gene ID" value="SETIT_031784mg"/>
</dbReference>
<proteinExistence type="predicted"/>
<organism evidence="1 2">
    <name type="scientific">Setaria italica</name>
    <name type="common">Foxtail millet</name>
    <name type="synonym">Panicum italicum</name>
    <dbReference type="NCBI Taxonomy" id="4555"/>
    <lineage>
        <taxon>Eukaryota</taxon>
        <taxon>Viridiplantae</taxon>
        <taxon>Streptophyta</taxon>
        <taxon>Embryophyta</taxon>
        <taxon>Tracheophyta</taxon>
        <taxon>Spermatophyta</taxon>
        <taxon>Magnoliopsida</taxon>
        <taxon>Liliopsida</taxon>
        <taxon>Poales</taxon>
        <taxon>Poaceae</taxon>
        <taxon>PACMAD clade</taxon>
        <taxon>Panicoideae</taxon>
        <taxon>Panicodae</taxon>
        <taxon>Paniceae</taxon>
        <taxon>Cenchrinae</taxon>
        <taxon>Setaria</taxon>
    </lineage>
</organism>
<sequence>MLPLLVGASKVAVAAHPRNSGEFEHIRLVSRSNCSGCCSICVKSSNLLLVAPSFLAKLYVQICA</sequence>
<reference evidence="1" key="2">
    <citation type="submission" date="2018-08" db="UniProtKB">
        <authorList>
            <consortium name="EnsemblPlants"/>
        </authorList>
    </citation>
    <scope>IDENTIFICATION</scope>
    <source>
        <strain evidence="1">Yugu1</strain>
    </source>
</reference>